<evidence type="ECO:0000256" key="1">
    <source>
        <dbReference type="SAM" id="SignalP"/>
    </source>
</evidence>
<feature type="signal peptide" evidence="1">
    <location>
        <begin position="1"/>
        <end position="22"/>
    </location>
</feature>
<protein>
    <recommendedName>
        <fullName evidence="4">Fibronectin type-III domain-containing protein</fullName>
    </recommendedName>
</protein>
<dbReference type="AlphaFoldDB" id="A0AAE0FPD6"/>
<proteinExistence type="predicted"/>
<evidence type="ECO:0008006" key="4">
    <source>
        <dbReference type="Google" id="ProtNLM"/>
    </source>
</evidence>
<dbReference type="InterPro" id="IPR036116">
    <property type="entry name" value="FN3_sf"/>
</dbReference>
<accession>A0AAE0FPD6</accession>
<evidence type="ECO:0000313" key="3">
    <source>
        <dbReference type="Proteomes" id="UP001190700"/>
    </source>
</evidence>
<comment type="caution">
    <text evidence="2">The sequence shown here is derived from an EMBL/GenBank/DDBJ whole genome shotgun (WGS) entry which is preliminary data.</text>
</comment>
<sequence>MKFKSVYVLICTLARLFTPSVSLPGADNVQPPIPSCNAPTADSFTVLWEANPAFSHYYIQLSHDSSTLGLARPFALQTTDKDSLVFAGLPANATYTVALRALPITAPSHAWGPAWQVSTASVECSTAQQAKIRNIPVESPKREISKRNSMRGEASITVSQQGPIKTEFLQVYRISEYSFDVDFLANHDAASIEAMPLYLMTCDPSGNCGPWDAKTQSPLWDQCHAAMERLCPGSRGTGFNCMKCVDANRAQFTEACGEFSDSDQLAGEGSFAVHWWCGIGWPESAAVQGPITEYCVEYAPIKEKTPAGDGFSDYLSCNSDEVDGLLGNDPRNPSCVCIVYDDRLLAHQTYASLKEDCYVGEIPWVNTPICNCTGQIPASPLPQGGNPSLNYVGRAPVWLPYVGYKMAPWIEGTPQVSSGYNYHFPKAAMCHDGEAIGTSGCTWRRLPHSRMLYGEDLLKHGWSLAFIPDTLKNQSHTKGNIEAFKAAVKSLDQFVQPMPCGDQFAAQM</sequence>
<reference evidence="2 3" key="1">
    <citation type="journal article" date="2015" name="Genome Biol. Evol.">
        <title>Comparative Genomics of a Bacterivorous Green Alga Reveals Evolutionary Causalities and Consequences of Phago-Mixotrophic Mode of Nutrition.</title>
        <authorList>
            <person name="Burns J.A."/>
            <person name="Paasch A."/>
            <person name="Narechania A."/>
            <person name="Kim E."/>
        </authorList>
    </citation>
    <scope>NUCLEOTIDE SEQUENCE [LARGE SCALE GENOMIC DNA]</scope>
    <source>
        <strain evidence="2 3">PLY_AMNH</strain>
    </source>
</reference>
<evidence type="ECO:0000313" key="2">
    <source>
        <dbReference type="EMBL" id="KAK3263572.1"/>
    </source>
</evidence>
<gene>
    <name evidence="2" type="ORF">CYMTET_27629</name>
</gene>
<dbReference type="EMBL" id="LGRX02015261">
    <property type="protein sequence ID" value="KAK3263572.1"/>
    <property type="molecule type" value="Genomic_DNA"/>
</dbReference>
<dbReference type="Proteomes" id="UP001190700">
    <property type="component" value="Unassembled WGS sequence"/>
</dbReference>
<name>A0AAE0FPD6_9CHLO</name>
<feature type="chain" id="PRO_5042274109" description="Fibronectin type-III domain-containing protein" evidence="1">
    <location>
        <begin position="23"/>
        <end position="508"/>
    </location>
</feature>
<dbReference type="SUPFAM" id="SSF49265">
    <property type="entry name" value="Fibronectin type III"/>
    <property type="match status" value="1"/>
</dbReference>
<keyword evidence="3" id="KW-1185">Reference proteome</keyword>
<organism evidence="2 3">
    <name type="scientific">Cymbomonas tetramitiformis</name>
    <dbReference type="NCBI Taxonomy" id="36881"/>
    <lineage>
        <taxon>Eukaryota</taxon>
        <taxon>Viridiplantae</taxon>
        <taxon>Chlorophyta</taxon>
        <taxon>Pyramimonadophyceae</taxon>
        <taxon>Pyramimonadales</taxon>
        <taxon>Pyramimonadaceae</taxon>
        <taxon>Cymbomonas</taxon>
    </lineage>
</organism>
<keyword evidence="1" id="KW-0732">Signal</keyword>